<dbReference type="Proteomes" id="UP001066276">
    <property type="component" value="Chromosome 2_1"/>
</dbReference>
<gene>
    <name evidence="2" type="ORF">NDU88_007051</name>
</gene>
<name>A0AAV7VT70_PLEWA</name>
<protein>
    <submittedName>
        <fullName evidence="2">Uncharacterized protein</fullName>
    </submittedName>
</protein>
<dbReference type="AlphaFoldDB" id="A0AAV7VT70"/>
<reference evidence="2" key="1">
    <citation type="journal article" date="2022" name="bioRxiv">
        <title>Sequencing and chromosome-scale assembly of the giantPleurodeles waltlgenome.</title>
        <authorList>
            <person name="Brown T."/>
            <person name="Elewa A."/>
            <person name="Iarovenko S."/>
            <person name="Subramanian E."/>
            <person name="Araus A.J."/>
            <person name="Petzold A."/>
            <person name="Susuki M."/>
            <person name="Suzuki K.-i.T."/>
            <person name="Hayashi T."/>
            <person name="Toyoda A."/>
            <person name="Oliveira C."/>
            <person name="Osipova E."/>
            <person name="Leigh N.D."/>
            <person name="Simon A."/>
            <person name="Yun M.H."/>
        </authorList>
    </citation>
    <scope>NUCLEOTIDE SEQUENCE</scope>
    <source>
        <strain evidence="2">20211129_DDA</strain>
        <tissue evidence="2">Liver</tissue>
    </source>
</reference>
<proteinExistence type="predicted"/>
<keyword evidence="3" id="KW-1185">Reference proteome</keyword>
<evidence type="ECO:0000313" key="3">
    <source>
        <dbReference type="Proteomes" id="UP001066276"/>
    </source>
</evidence>
<evidence type="ECO:0000313" key="2">
    <source>
        <dbReference type="EMBL" id="KAJ1203259.1"/>
    </source>
</evidence>
<comment type="caution">
    <text evidence="2">The sequence shown here is derived from an EMBL/GenBank/DDBJ whole genome shotgun (WGS) entry which is preliminary data.</text>
</comment>
<sequence>MPVPLSSPCLQGHPGLLSAASASNHQVRGPKSQLLSCSLRSARSESAFRSSSPFLLFAALGPPVTYLLPVACCPRPPMLSTVVSWCRGPNRLSSLTVRRYFNATHQPSWGLPGIGPVQLPGAFPVIWSTPEVLFDSPECPTRGLTGGARSSAGASMQQDYCRSGRSSTITRPPSSAVGSAPDRAILKEGGLTSAFMIDTAMNVTNQTVFNLQEEQC</sequence>
<feature type="region of interest" description="Disordered" evidence="1">
    <location>
        <begin position="144"/>
        <end position="179"/>
    </location>
</feature>
<accession>A0AAV7VT70</accession>
<organism evidence="2 3">
    <name type="scientific">Pleurodeles waltl</name>
    <name type="common">Iberian ribbed newt</name>
    <dbReference type="NCBI Taxonomy" id="8319"/>
    <lineage>
        <taxon>Eukaryota</taxon>
        <taxon>Metazoa</taxon>
        <taxon>Chordata</taxon>
        <taxon>Craniata</taxon>
        <taxon>Vertebrata</taxon>
        <taxon>Euteleostomi</taxon>
        <taxon>Amphibia</taxon>
        <taxon>Batrachia</taxon>
        <taxon>Caudata</taxon>
        <taxon>Salamandroidea</taxon>
        <taxon>Salamandridae</taxon>
        <taxon>Pleurodelinae</taxon>
        <taxon>Pleurodeles</taxon>
    </lineage>
</organism>
<dbReference type="EMBL" id="JANPWB010000003">
    <property type="protein sequence ID" value="KAJ1203259.1"/>
    <property type="molecule type" value="Genomic_DNA"/>
</dbReference>
<feature type="compositionally biased region" description="Polar residues" evidence="1">
    <location>
        <begin position="152"/>
        <end position="177"/>
    </location>
</feature>
<evidence type="ECO:0000256" key="1">
    <source>
        <dbReference type="SAM" id="MobiDB-lite"/>
    </source>
</evidence>